<dbReference type="GO" id="GO:0003677">
    <property type="term" value="F:DNA binding"/>
    <property type="evidence" value="ECO:0007669"/>
    <property type="project" value="InterPro"/>
</dbReference>
<proteinExistence type="predicted"/>
<dbReference type="Pfam" id="PF15943">
    <property type="entry name" value="YdaS_toxin"/>
    <property type="match status" value="1"/>
</dbReference>
<dbReference type="Gene3D" id="1.10.260.40">
    <property type="entry name" value="lambda repressor-like DNA-binding domains"/>
    <property type="match status" value="1"/>
</dbReference>
<sequence length="88" mass="9968">MQLKDYLSQQRGNAKWLAKKLGISMSFLSQMASNSAPISPRRAIEIERYTDGMVTRADCLPSEWVHIWPEFTPRSCKAAVNEAAPKEQ</sequence>
<dbReference type="SUPFAM" id="SSF47413">
    <property type="entry name" value="lambda repressor-like DNA-binding domains"/>
    <property type="match status" value="1"/>
</dbReference>
<accession>A0A427V1G3</accession>
<name>A0A427V1G3_9ENTR</name>
<dbReference type="RefSeq" id="WP_125293539.1">
    <property type="nucleotide sequence ID" value="NZ_RHWZ01000005.1"/>
</dbReference>
<dbReference type="InterPro" id="IPR010982">
    <property type="entry name" value="Lambda_DNA-bd_dom_sf"/>
</dbReference>
<reference evidence="1 2" key="1">
    <citation type="submission" date="2018-10" db="EMBL/GenBank/DDBJ databases">
        <title>Transmission dynamics of multidrug resistant bacteria on intensive care unit surfaces.</title>
        <authorList>
            <person name="D'Souza A.W."/>
            <person name="Potter R.F."/>
            <person name="Wallace M."/>
            <person name="Shupe A."/>
            <person name="Patel S."/>
            <person name="Sun S."/>
            <person name="Gul D."/>
            <person name="Kwon J.H."/>
            <person name="Andleeb S."/>
            <person name="Burnham C.-A.D."/>
            <person name="Dantas G."/>
        </authorList>
    </citation>
    <scope>NUCLEOTIDE SEQUENCE [LARGE SCALE GENOMIC DNA]</scope>
    <source>
        <strain evidence="1 2">AS_373</strain>
    </source>
</reference>
<evidence type="ECO:0000313" key="2">
    <source>
        <dbReference type="Proteomes" id="UP000275331"/>
    </source>
</evidence>
<protein>
    <recommendedName>
        <fullName evidence="3">Helix-turn-helix domain-containing protein</fullName>
    </recommendedName>
</protein>
<gene>
    <name evidence="1" type="ORF">EGT71_09030</name>
</gene>
<dbReference type="EMBL" id="RHXB01000005">
    <property type="protein sequence ID" value="RSE26565.1"/>
    <property type="molecule type" value="Genomic_DNA"/>
</dbReference>
<dbReference type="OrthoDB" id="6446140at2"/>
<organism evidence="1 2">
    <name type="scientific">Atlantibacter subterraneus</name>
    <dbReference type="NCBI Taxonomy" id="255519"/>
    <lineage>
        <taxon>Bacteria</taxon>
        <taxon>Pseudomonadati</taxon>
        <taxon>Pseudomonadota</taxon>
        <taxon>Gammaproteobacteria</taxon>
        <taxon>Enterobacterales</taxon>
        <taxon>Enterobacteriaceae</taxon>
        <taxon>Atlantibacter</taxon>
    </lineage>
</organism>
<comment type="caution">
    <text evidence="1">The sequence shown here is derived from an EMBL/GenBank/DDBJ whole genome shotgun (WGS) entry which is preliminary data.</text>
</comment>
<evidence type="ECO:0000313" key="1">
    <source>
        <dbReference type="EMBL" id="RSE26565.1"/>
    </source>
</evidence>
<evidence type="ECO:0008006" key="3">
    <source>
        <dbReference type="Google" id="ProtNLM"/>
    </source>
</evidence>
<dbReference type="InterPro" id="IPR031856">
    <property type="entry name" value="YdaS_toxin-like"/>
</dbReference>
<dbReference type="AlphaFoldDB" id="A0A427V1G3"/>
<dbReference type="Proteomes" id="UP000275331">
    <property type="component" value="Unassembled WGS sequence"/>
</dbReference>